<evidence type="ECO:0000313" key="8">
    <source>
        <dbReference type="EMBL" id="ROW12783.1"/>
    </source>
</evidence>
<dbReference type="PANTHER" id="PTHR23502">
    <property type="entry name" value="MAJOR FACILITATOR SUPERFAMILY"/>
    <property type="match status" value="1"/>
</dbReference>
<dbReference type="SUPFAM" id="SSF48484">
    <property type="entry name" value="Lipoxigenase"/>
    <property type="match status" value="1"/>
</dbReference>
<evidence type="ECO:0000259" key="7">
    <source>
        <dbReference type="PROSITE" id="PS51393"/>
    </source>
</evidence>
<dbReference type="AlphaFoldDB" id="A0A423XA84"/>
<keyword evidence="3 6" id="KW-1133">Transmembrane helix</keyword>
<dbReference type="PROSITE" id="PS51393">
    <property type="entry name" value="LIPOXYGENASE_3"/>
    <property type="match status" value="1"/>
</dbReference>
<dbReference type="InterPro" id="IPR036226">
    <property type="entry name" value="LipOase_C_sf"/>
</dbReference>
<evidence type="ECO:0000256" key="4">
    <source>
        <dbReference type="ARBA" id="ARBA00023136"/>
    </source>
</evidence>
<accession>A0A423XA84</accession>
<dbReference type="SUPFAM" id="SSF103473">
    <property type="entry name" value="MFS general substrate transporter"/>
    <property type="match status" value="1"/>
</dbReference>
<gene>
    <name evidence="8" type="ORF">VMCG_00564</name>
</gene>
<dbReference type="InterPro" id="IPR013819">
    <property type="entry name" value="LipOase_C"/>
</dbReference>
<dbReference type="OrthoDB" id="5215911at2759"/>
<keyword evidence="9" id="KW-1185">Reference proteome</keyword>
<comment type="caution">
    <text evidence="8">The sequence shown here is derived from an EMBL/GenBank/DDBJ whole genome shotgun (WGS) entry which is preliminary data.</text>
</comment>
<feature type="transmembrane region" description="Helical" evidence="6">
    <location>
        <begin position="55"/>
        <end position="76"/>
    </location>
</feature>
<dbReference type="Pfam" id="PF07690">
    <property type="entry name" value="MFS_1"/>
    <property type="match status" value="1"/>
</dbReference>
<protein>
    <recommendedName>
        <fullName evidence="7">Lipoxygenase domain-containing protein</fullName>
    </recommendedName>
</protein>
<keyword evidence="2 6" id="KW-0812">Transmembrane</keyword>
<feature type="transmembrane region" description="Helical" evidence="6">
    <location>
        <begin position="372"/>
        <end position="392"/>
    </location>
</feature>
<dbReference type="GO" id="GO:0022857">
    <property type="term" value="F:transmembrane transporter activity"/>
    <property type="evidence" value="ECO:0007669"/>
    <property type="project" value="InterPro"/>
</dbReference>
<evidence type="ECO:0000256" key="5">
    <source>
        <dbReference type="SAM" id="MobiDB-lite"/>
    </source>
</evidence>
<reference evidence="8 9" key="1">
    <citation type="submission" date="2015-09" db="EMBL/GenBank/DDBJ databases">
        <title>Host preference determinants of Valsa canker pathogens revealed by comparative genomics.</title>
        <authorList>
            <person name="Yin Z."/>
            <person name="Huang L."/>
        </authorList>
    </citation>
    <scope>NUCLEOTIDE SEQUENCE [LARGE SCALE GENOMIC DNA]</scope>
    <source>
        <strain evidence="8 9">03-1</strain>
    </source>
</reference>
<dbReference type="EMBL" id="LKEA01000001">
    <property type="protein sequence ID" value="ROW12783.1"/>
    <property type="molecule type" value="Genomic_DNA"/>
</dbReference>
<comment type="subcellular location">
    <subcellularLocation>
        <location evidence="1">Membrane</location>
        <topology evidence="1">Multi-pass membrane protein</topology>
    </subcellularLocation>
</comment>
<sequence>MADNWIDDPVFPPGTVRLEKLQGLNQAVADTEIILQPRPTNDPNDPLNWPRWRKYLNFGLATFYAVMAFAQINATTPTWGPMEEELGFDALLMNNTYAIGCATLALGSFMLIPFALKYGLRPIYILSSAAQMAIMIWAARTMTGGDWWGVNALQCWVGSLAETMVQMTVSDVFFVHERGMMNSIYIWAANFGSSLAPVAAGFITASQGWRWVWWWMTLFFGIVLIVVIFGFEESKFDWTKAVINGRPPSLEDSSTQGDPRDQSKEKPSNPEKQVQSALTTVDSLRTTIEIDPAIPRKTYWQRLAFTTTTQGPFSVFARHAYQPFQILFTIPGVGYMSMVYAVLLAWSTVMSAATSTYMIIPPYNFNSTQIGLMSLAIFIGNTLGSIICGPLSDRIILRLARRNNGIYEPEMRLWVFVPFIPFQVAGAFWFGYALQDGESWVAVAFASGICNFGSAPITSIALTYMTDAYNEIIGDALVAVTFCRNTLSTIFVFAMTPWIAKVGISNVFNTIGAIGLAVLLFAFVLLWKGKQWRYQSAHRYKEFAAKQMESLTTVADEFLSGALALLAVQSVPGDALAVPKAKRNASLVGEYTLPKDSHDPLGRAAALAVTKAGFTYGPPVAGGPYYPSGVLGAAKAAADLAELQADLTPEEILTAEDSALATTASLAGKYDGLKTLEDYTLIYDGEWTHTLPKGPVPGVLTNYTQDLLFSMERLSTNPYAVRRLNPSSDSLAFEVDDSTARKVAGMPLQELLETGRLFYADHSDQAKLNRTSAYAPACDAYFFIDKASGDFLPLAIRTGVGANLIYTPADSDADWLLAKMMYNVNDFWFAQWNHLAATHEAVHIAWMAAIRSVSADHPVYGLLDRLMYQAFAIQPLAATILFTDGGAVDEVFGYTGASAQEYTTARYKGSSGAFQANYFHTDLQNRGLINPSVGPELSHFPFYEDASVIYGAIRDFMTSFVASYYPSDSAVQADPEMQAWAREANGAAEVIDFPAAVPSRDALVDILTHMAHLASTAHHVVNTNELLSVSSTLPFHPPALYAPIPTAKGGNLSVVDFLPPFEKVVTQLTFAGLFARPLLADTDRALLHMFDDQEMLKLMRPKEIHDAAARFKGAMQAFSDEVSARAFDAQGLSQGMPFLWQALDPKVMPYSITT</sequence>
<feature type="transmembrane region" description="Helical" evidence="6">
    <location>
        <begin position="211"/>
        <end position="231"/>
    </location>
</feature>
<evidence type="ECO:0000256" key="2">
    <source>
        <dbReference type="ARBA" id="ARBA00022692"/>
    </source>
</evidence>
<dbReference type="Proteomes" id="UP000283895">
    <property type="component" value="Unassembled WGS sequence"/>
</dbReference>
<dbReference type="GO" id="GO:0046872">
    <property type="term" value="F:metal ion binding"/>
    <property type="evidence" value="ECO:0007669"/>
    <property type="project" value="InterPro"/>
</dbReference>
<feature type="transmembrane region" description="Helical" evidence="6">
    <location>
        <begin position="440"/>
        <end position="464"/>
    </location>
</feature>
<dbReference type="STRING" id="356882.A0A423XA84"/>
<feature type="transmembrane region" description="Helical" evidence="6">
    <location>
        <begin position="413"/>
        <end position="434"/>
    </location>
</feature>
<evidence type="ECO:0000256" key="6">
    <source>
        <dbReference type="SAM" id="Phobius"/>
    </source>
</evidence>
<dbReference type="Gene3D" id="3.10.450.60">
    <property type="match status" value="1"/>
</dbReference>
<feature type="transmembrane region" description="Helical" evidence="6">
    <location>
        <begin position="506"/>
        <end position="527"/>
    </location>
</feature>
<dbReference type="GO" id="GO:0016702">
    <property type="term" value="F:oxidoreductase activity, acting on single donors with incorporation of molecular oxygen, incorporation of two atoms of oxygen"/>
    <property type="evidence" value="ECO:0007669"/>
    <property type="project" value="InterPro"/>
</dbReference>
<dbReference type="Gene3D" id="1.20.1250.20">
    <property type="entry name" value="MFS general substrate transporter like domains"/>
    <property type="match status" value="1"/>
</dbReference>
<feature type="domain" description="Lipoxygenase" evidence="7">
    <location>
        <begin position="569"/>
        <end position="1154"/>
    </location>
</feature>
<organism evidence="8 9">
    <name type="scientific">Cytospora schulzeri</name>
    <dbReference type="NCBI Taxonomy" id="448051"/>
    <lineage>
        <taxon>Eukaryota</taxon>
        <taxon>Fungi</taxon>
        <taxon>Dikarya</taxon>
        <taxon>Ascomycota</taxon>
        <taxon>Pezizomycotina</taxon>
        <taxon>Sordariomycetes</taxon>
        <taxon>Sordariomycetidae</taxon>
        <taxon>Diaporthales</taxon>
        <taxon>Cytosporaceae</taxon>
        <taxon>Cytospora</taxon>
    </lineage>
</organism>
<evidence type="ECO:0000256" key="3">
    <source>
        <dbReference type="ARBA" id="ARBA00022989"/>
    </source>
</evidence>
<dbReference type="InterPro" id="IPR036259">
    <property type="entry name" value="MFS_trans_sf"/>
</dbReference>
<feature type="transmembrane region" description="Helical" evidence="6">
    <location>
        <begin position="338"/>
        <end position="360"/>
    </location>
</feature>
<dbReference type="PANTHER" id="PTHR23502:SF50">
    <property type="entry name" value="TRANSPORTER, PUTATIVE (AFU_ORTHOLOGUE AFUA_5G00430)-RELATED"/>
    <property type="match status" value="1"/>
</dbReference>
<feature type="transmembrane region" description="Helical" evidence="6">
    <location>
        <begin position="184"/>
        <end position="205"/>
    </location>
</feature>
<dbReference type="GO" id="GO:0044281">
    <property type="term" value="P:small molecule metabolic process"/>
    <property type="evidence" value="ECO:0007669"/>
    <property type="project" value="UniProtKB-ARBA"/>
</dbReference>
<feature type="transmembrane region" description="Helical" evidence="6">
    <location>
        <begin position="96"/>
        <end position="116"/>
    </location>
</feature>
<feature type="region of interest" description="Disordered" evidence="5">
    <location>
        <begin position="247"/>
        <end position="275"/>
    </location>
</feature>
<feature type="compositionally biased region" description="Basic and acidic residues" evidence="5">
    <location>
        <begin position="258"/>
        <end position="269"/>
    </location>
</feature>
<keyword evidence="4 6" id="KW-0472">Membrane</keyword>
<proteinExistence type="predicted"/>
<dbReference type="Gene3D" id="1.20.245.10">
    <property type="entry name" value="Lipoxygenase-1, Domain 5"/>
    <property type="match status" value="1"/>
</dbReference>
<evidence type="ECO:0000313" key="9">
    <source>
        <dbReference type="Proteomes" id="UP000283895"/>
    </source>
</evidence>
<dbReference type="InterPro" id="IPR011701">
    <property type="entry name" value="MFS"/>
</dbReference>
<dbReference type="Pfam" id="PF00305">
    <property type="entry name" value="Lipoxygenase"/>
    <property type="match status" value="1"/>
</dbReference>
<evidence type="ECO:0000256" key="1">
    <source>
        <dbReference type="ARBA" id="ARBA00004141"/>
    </source>
</evidence>
<dbReference type="GO" id="GO:0005886">
    <property type="term" value="C:plasma membrane"/>
    <property type="evidence" value="ECO:0007669"/>
    <property type="project" value="TreeGrafter"/>
</dbReference>
<name>A0A423XA84_9PEZI</name>